<sequence length="117" mass="12369">MAFATGTSRGTFAVCMPTALSLAFDRTNNQVTPLVVACFAAVAGGVFGDHCSLLSDTTVLFSAGAAADHIDHVKTQLPYALVCAAAASYYFLIKKPNARTLRGRFTKRAAQTAQHSR</sequence>
<feature type="domain" description="Na+/H+ antiporter NhaC-like C-terminal" evidence="7">
    <location>
        <begin position="1"/>
        <end position="92"/>
    </location>
</feature>
<keyword evidence="4 6" id="KW-1133">Transmembrane helix</keyword>
<evidence type="ECO:0000256" key="1">
    <source>
        <dbReference type="ARBA" id="ARBA00004651"/>
    </source>
</evidence>
<keyword evidence="9" id="KW-1185">Reference proteome</keyword>
<dbReference type="GO" id="GO:0005886">
    <property type="term" value="C:plasma membrane"/>
    <property type="evidence" value="ECO:0007669"/>
    <property type="project" value="UniProtKB-SubCell"/>
</dbReference>
<dbReference type="Proteomes" id="UP000473699">
    <property type="component" value="Unassembled WGS sequence"/>
</dbReference>
<dbReference type="Pfam" id="PF03553">
    <property type="entry name" value="Na_H_antiporter"/>
    <property type="match status" value="1"/>
</dbReference>
<evidence type="ECO:0000259" key="7">
    <source>
        <dbReference type="Pfam" id="PF03553"/>
    </source>
</evidence>
<evidence type="ECO:0000313" key="8">
    <source>
        <dbReference type="EMBL" id="MST55615.1"/>
    </source>
</evidence>
<name>A0A6L5YBZ4_9BACT</name>
<feature type="transmembrane region" description="Helical" evidence="6">
    <location>
        <begin position="77"/>
        <end position="93"/>
    </location>
</feature>
<protein>
    <recommendedName>
        <fullName evidence="7">Na+/H+ antiporter NhaC-like C-terminal domain-containing protein</fullName>
    </recommendedName>
</protein>
<keyword evidence="5 6" id="KW-0472">Membrane</keyword>
<dbReference type="EMBL" id="VUNH01000005">
    <property type="protein sequence ID" value="MST55615.1"/>
    <property type="molecule type" value="Genomic_DNA"/>
</dbReference>
<comment type="subcellular location">
    <subcellularLocation>
        <location evidence="1">Cell membrane</location>
        <topology evidence="1">Multi-pass membrane protein</topology>
    </subcellularLocation>
</comment>
<accession>A0A6L5YBZ4</accession>
<evidence type="ECO:0000256" key="5">
    <source>
        <dbReference type="ARBA" id="ARBA00023136"/>
    </source>
</evidence>
<dbReference type="AlphaFoldDB" id="A0A6L5YBZ4"/>
<dbReference type="PANTHER" id="PTHR43478:SF1">
    <property type="entry name" value="NA+_H+ ANTIPORTER NHAC-LIKE C-TERMINAL DOMAIN-CONTAINING PROTEIN"/>
    <property type="match status" value="1"/>
</dbReference>
<gene>
    <name evidence="8" type="ORF">FYJ74_06150</name>
</gene>
<dbReference type="InterPro" id="IPR018461">
    <property type="entry name" value="Na/H_Antiport_NhaC-like_C"/>
</dbReference>
<evidence type="ECO:0000313" key="9">
    <source>
        <dbReference type="Proteomes" id="UP000473699"/>
    </source>
</evidence>
<dbReference type="PANTHER" id="PTHR43478">
    <property type="entry name" value="NA+/H+ ANTIPORTER-RELATED"/>
    <property type="match status" value="1"/>
</dbReference>
<reference evidence="8 9" key="1">
    <citation type="submission" date="2019-08" db="EMBL/GenBank/DDBJ databases">
        <title>In-depth cultivation of the pig gut microbiome towards novel bacterial diversity and tailored functional studies.</title>
        <authorList>
            <person name="Wylensek D."/>
            <person name="Hitch T.C.A."/>
            <person name="Clavel T."/>
        </authorList>
    </citation>
    <scope>NUCLEOTIDE SEQUENCE [LARGE SCALE GENOMIC DNA]</scope>
    <source>
        <strain evidence="8 9">SM-530-WT-4B</strain>
    </source>
</reference>
<keyword evidence="3 6" id="KW-0812">Transmembrane</keyword>
<evidence type="ECO:0000256" key="2">
    <source>
        <dbReference type="ARBA" id="ARBA00022475"/>
    </source>
</evidence>
<evidence type="ECO:0000256" key="6">
    <source>
        <dbReference type="SAM" id="Phobius"/>
    </source>
</evidence>
<evidence type="ECO:0000256" key="3">
    <source>
        <dbReference type="ARBA" id="ARBA00022692"/>
    </source>
</evidence>
<comment type="caution">
    <text evidence="8">The sequence shown here is derived from an EMBL/GenBank/DDBJ whole genome shotgun (WGS) entry which is preliminary data.</text>
</comment>
<proteinExistence type="predicted"/>
<evidence type="ECO:0000256" key="4">
    <source>
        <dbReference type="ARBA" id="ARBA00022989"/>
    </source>
</evidence>
<organism evidence="8 9">
    <name type="scientific">Pyramidobacter porci</name>
    <dbReference type="NCBI Taxonomy" id="2605789"/>
    <lineage>
        <taxon>Bacteria</taxon>
        <taxon>Thermotogati</taxon>
        <taxon>Synergistota</taxon>
        <taxon>Synergistia</taxon>
        <taxon>Synergistales</taxon>
        <taxon>Dethiosulfovibrionaceae</taxon>
        <taxon>Pyramidobacter</taxon>
    </lineage>
</organism>
<keyword evidence="2" id="KW-1003">Cell membrane</keyword>